<evidence type="ECO:0000259" key="1">
    <source>
        <dbReference type="Pfam" id="PF13619"/>
    </source>
</evidence>
<proteinExistence type="predicted"/>
<sequence length="79" mass="8976">MLGVRLKSSMLDRAVYDEDAATLSLWFRGRGKYVYSGVPRAVFEALAAAQSAGRYFNEAIKGRFEGRFDPARRRFRPQA</sequence>
<gene>
    <name evidence="2" type="ORF">SAMN05192580_0504</name>
</gene>
<evidence type="ECO:0000313" key="2">
    <source>
        <dbReference type="EMBL" id="SFR79983.1"/>
    </source>
</evidence>
<dbReference type="STRING" id="1166337.SAMN05192580_0504"/>
<name>A0A1I6JLZ0_9SPHN</name>
<feature type="domain" description="KTSC" evidence="1">
    <location>
        <begin position="7"/>
        <end position="64"/>
    </location>
</feature>
<reference evidence="2 3" key="1">
    <citation type="submission" date="2016-10" db="EMBL/GenBank/DDBJ databases">
        <authorList>
            <person name="de Groot N.N."/>
        </authorList>
    </citation>
    <scope>NUCLEOTIDE SEQUENCE [LARGE SCALE GENOMIC DNA]</scope>
    <source>
        <strain evidence="2 3">S5-249</strain>
    </source>
</reference>
<keyword evidence="3" id="KW-1185">Reference proteome</keyword>
<accession>A0A1I6JLZ0</accession>
<dbReference type="AlphaFoldDB" id="A0A1I6JLZ0"/>
<dbReference type="Proteomes" id="UP000198824">
    <property type="component" value="Unassembled WGS sequence"/>
</dbReference>
<dbReference type="EMBL" id="FOZG01000001">
    <property type="protein sequence ID" value="SFR79983.1"/>
    <property type="molecule type" value="Genomic_DNA"/>
</dbReference>
<organism evidence="2 3">
    <name type="scientific">Sphingomonas jatrophae</name>
    <dbReference type="NCBI Taxonomy" id="1166337"/>
    <lineage>
        <taxon>Bacteria</taxon>
        <taxon>Pseudomonadati</taxon>
        <taxon>Pseudomonadota</taxon>
        <taxon>Alphaproteobacteria</taxon>
        <taxon>Sphingomonadales</taxon>
        <taxon>Sphingomonadaceae</taxon>
        <taxon>Sphingomonas</taxon>
    </lineage>
</organism>
<dbReference type="Pfam" id="PF13619">
    <property type="entry name" value="KTSC"/>
    <property type="match status" value="1"/>
</dbReference>
<evidence type="ECO:0000313" key="3">
    <source>
        <dbReference type="Proteomes" id="UP000198824"/>
    </source>
</evidence>
<protein>
    <submittedName>
        <fullName evidence="2">KTSC domain-containing protein</fullName>
    </submittedName>
</protein>
<dbReference type="InterPro" id="IPR025309">
    <property type="entry name" value="KTSC_dom"/>
</dbReference>